<dbReference type="OrthoDB" id="581471at2"/>
<dbReference type="Gene3D" id="3.90.1200.10">
    <property type="match status" value="2"/>
</dbReference>
<gene>
    <name evidence="2" type="ORF">FOM92_10095</name>
</gene>
<sequence length="781" mass="85154">MPTVFWSSATDGLPSRVRRRSCWRKAAYFPRCRPIAVLSAGEASMLSMADRELVDRDPGLPGLELLLDPAALLDFLRHRFAHLVLDTLTSIYLRYKPGTSCVAGFALSVNGTPTWLTFTARPRDAADKLAKVTQKQGIDGPFGAGRILFPELALSMACFPNDPQLKRLWRVASAEAQGPLLAKLGLPREATIIPLRYRPGRRFVAQVRYQDQPVAVLKLHSAESYARALDAAQIFASSGALKIPEFLSCSDRHGAVVSRWVSGVAARATPENARQIGWALASLHRQPATGLRRLTLGEQQASARFLASDIAALRPGLGKRALALADAISSALDTGTEPVALHGDCHLEQFLLQGTDTICVDFDEAVSGPAAWDLGNMLAHLMADGLPKAACDAFRDALVDGYRAQGGSLSMRDLDAQMALGLLRLATRPFRERQADWPTAIAAMLAQAEALCPVTAALQDCPDDPAMPQLGAALDPVAVTRALAQAGYGGRVEAAHLVRHKPGRRCLVSYALRDSDGRAFTAFGKIRAKGADSRSFAVQQELWNNGFGPDGQSGARVAEPIALVPHLAMWIQAKVPGKAFSTLTCDAGDAARAIAALHKSGVRPLRRHMIADELAILDQRLTMLAERRPEWAPAVADIRHAAEARAGCLLPVAHGPIHRDFYHDHLLHDGADLYLIDLDLLCLGDPALDIGNFNAHLTEWALRAWNDPERFADWQRQFVRSACRENPAIRPENIAIYEFLSFVRLLEISDRMPERQASAPALLELCQAHVHTLPLYRRSPQ</sequence>
<evidence type="ECO:0000313" key="2">
    <source>
        <dbReference type="EMBL" id="TSB01532.1"/>
    </source>
</evidence>
<evidence type="ECO:0000313" key="3">
    <source>
        <dbReference type="Proteomes" id="UP000320160"/>
    </source>
</evidence>
<feature type="domain" description="Aminoglycoside phosphotransferase" evidence="1">
    <location>
        <begin position="215"/>
        <end position="406"/>
    </location>
</feature>
<dbReference type="Proteomes" id="UP000320160">
    <property type="component" value="Unassembled WGS sequence"/>
</dbReference>
<dbReference type="GO" id="GO:0016740">
    <property type="term" value="F:transferase activity"/>
    <property type="evidence" value="ECO:0007669"/>
    <property type="project" value="UniProtKB-KW"/>
</dbReference>
<dbReference type="Pfam" id="PF01636">
    <property type="entry name" value="APH"/>
    <property type="match status" value="2"/>
</dbReference>
<name>A0A553WA34_9SPHN</name>
<organism evidence="2 3">
    <name type="scientific">Sphingorhabdus contaminans</name>
    <dbReference type="NCBI Taxonomy" id="1343899"/>
    <lineage>
        <taxon>Bacteria</taxon>
        <taxon>Pseudomonadati</taxon>
        <taxon>Pseudomonadota</taxon>
        <taxon>Alphaproteobacteria</taxon>
        <taxon>Sphingomonadales</taxon>
        <taxon>Sphingomonadaceae</taxon>
        <taxon>Sphingorhabdus</taxon>
    </lineage>
</organism>
<evidence type="ECO:0000259" key="1">
    <source>
        <dbReference type="Pfam" id="PF01636"/>
    </source>
</evidence>
<keyword evidence="3" id="KW-1185">Reference proteome</keyword>
<dbReference type="AlphaFoldDB" id="A0A553WA34"/>
<protein>
    <submittedName>
        <fullName evidence="2">Aminoglycoside phosphotransferase family protein</fullName>
    </submittedName>
</protein>
<dbReference type="EMBL" id="VKKU01000002">
    <property type="protein sequence ID" value="TSB01532.1"/>
    <property type="molecule type" value="Genomic_DNA"/>
</dbReference>
<keyword evidence="2" id="KW-0808">Transferase</keyword>
<dbReference type="InterPro" id="IPR011009">
    <property type="entry name" value="Kinase-like_dom_sf"/>
</dbReference>
<dbReference type="SUPFAM" id="SSF56112">
    <property type="entry name" value="Protein kinase-like (PK-like)"/>
    <property type="match status" value="2"/>
</dbReference>
<proteinExistence type="predicted"/>
<reference evidence="2 3" key="1">
    <citation type="submission" date="2019-07" db="EMBL/GenBank/DDBJ databases">
        <authorList>
            <person name="Park M."/>
        </authorList>
    </citation>
    <scope>NUCLEOTIDE SEQUENCE [LARGE SCALE GENOMIC DNA]</scope>
    <source>
        <strain evidence="2 3">KCTC32445</strain>
    </source>
</reference>
<comment type="caution">
    <text evidence="2">The sequence shown here is derived from an EMBL/GenBank/DDBJ whole genome shotgun (WGS) entry which is preliminary data.</text>
</comment>
<dbReference type="InterPro" id="IPR002575">
    <property type="entry name" value="Aminoglycoside_PTrfase"/>
</dbReference>
<accession>A0A553WA34</accession>
<feature type="domain" description="Aminoglycoside phosphotransferase" evidence="1">
    <location>
        <begin position="573"/>
        <end position="708"/>
    </location>
</feature>